<organism evidence="1 2">
    <name type="scientific">Naganishia onofrii</name>
    <dbReference type="NCBI Taxonomy" id="1851511"/>
    <lineage>
        <taxon>Eukaryota</taxon>
        <taxon>Fungi</taxon>
        <taxon>Dikarya</taxon>
        <taxon>Basidiomycota</taxon>
        <taxon>Agaricomycotina</taxon>
        <taxon>Tremellomycetes</taxon>
        <taxon>Filobasidiales</taxon>
        <taxon>Filobasidiaceae</taxon>
        <taxon>Naganishia</taxon>
    </lineage>
</organism>
<dbReference type="Proteomes" id="UP001234202">
    <property type="component" value="Unassembled WGS sequence"/>
</dbReference>
<protein>
    <submittedName>
        <fullName evidence="1">Uncharacterized protein</fullName>
    </submittedName>
</protein>
<evidence type="ECO:0000313" key="2">
    <source>
        <dbReference type="Proteomes" id="UP001234202"/>
    </source>
</evidence>
<sequence>MSDCSFGECVRQYVIDQALGTNTGAAGKRESLNGGVIAGLAVVGALLLLVIAGFVVGYLQQRKARKKPLVENDDGLFGGAPKRGVGLEWNNLGYVVRGEKTGLSAAFGAGGRFGWRGQKTSRAGGGAARRNRMVLDSVSGRLPPGGFCCILGPSGAGKSTFVDILAGKRKGNGVVTGDVKLLVENGEQSNGKHRIGFVDQSDILAPTSTVREALLFATHLRLPENIPEAVKHERANEVMQQLGLGDVADTRIGDVVRRGISGGEMRRLSIGLELIAAPDILILDEPTSGLDSVSAANVIAVLQSLARDPNNPTTIIASIHQPSSRLYQSFDTVLLLSEGKPLYFGPGGAAPASYFASKGYPCPEGYNIADHLLEIASMSPAETVGEYHFNSSRPRGLVHSETEGYPLTPMETKPFSSGHGSPTTRIMSLDKEDLESSRMNSLPLNSHRHPQGISRADKTCATTFLTQFEVLSGREWRNLKRDKSLLIAHIGLACILGVFAGGLYFKVDITISGFQNRVGSLFFLGVLLAFMSLRPLFLRERAASFYSPNAWLLSRIMFDIVPLRLIPIILVSTIVYWMVGLSPHPDRFFKFLLILIEYGLQLTIHNFLLAALIRNGGIAILLSSLYNLFLMTYAGFFVNIGKIPPVLRWLRYFSTLNYALEALAVNEVNSGLLIDDVLAGVNVQVSASLIMETLFGFDSSHYYRDVLVLFAFLAGYSGLLVLTVWYWLRESR</sequence>
<proteinExistence type="predicted"/>
<reference evidence="1" key="1">
    <citation type="submission" date="2023-04" db="EMBL/GenBank/DDBJ databases">
        <title>Draft Genome sequencing of Naganishia species isolated from polar environments using Oxford Nanopore Technology.</title>
        <authorList>
            <person name="Leo P."/>
            <person name="Venkateswaran K."/>
        </authorList>
    </citation>
    <scope>NUCLEOTIDE SEQUENCE</scope>
    <source>
        <strain evidence="1">DBVPG 5303</strain>
    </source>
</reference>
<comment type="caution">
    <text evidence="1">The sequence shown here is derived from an EMBL/GenBank/DDBJ whole genome shotgun (WGS) entry which is preliminary data.</text>
</comment>
<accession>A0ACC2XDD2</accession>
<gene>
    <name evidence="1" type="ORF">QFC24_004290</name>
</gene>
<keyword evidence="2" id="KW-1185">Reference proteome</keyword>
<name>A0ACC2XDD2_9TREE</name>
<evidence type="ECO:0000313" key="1">
    <source>
        <dbReference type="EMBL" id="KAJ9122063.1"/>
    </source>
</evidence>
<dbReference type="EMBL" id="JASBWV010000015">
    <property type="protein sequence ID" value="KAJ9122063.1"/>
    <property type="molecule type" value="Genomic_DNA"/>
</dbReference>